<reference evidence="1 2" key="1">
    <citation type="submission" date="2019-12" db="EMBL/GenBank/DDBJ databases">
        <authorList>
            <person name="Zhao J."/>
        </authorList>
    </citation>
    <scope>NUCLEOTIDE SEQUENCE [LARGE SCALE GENOMIC DNA]</scope>
    <source>
        <strain evidence="1 2">S-15</strain>
    </source>
</reference>
<proteinExistence type="predicted"/>
<organism evidence="1 2">
    <name type="scientific">Acidiluteibacter ferrifornacis</name>
    <dbReference type="NCBI Taxonomy" id="2692424"/>
    <lineage>
        <taxon>Bacteria</taxon>
        <taxon>Pseudomonadati</taxon>
        <taxon>Bacteroidota</taxon>
        <taxon>Flavobacteriia</taxon>
        <taxon>Flavobacteriales</taxon>
        <taxon>Cryomorphaceae</taxon>
        <taxon>Acidiluteibacter</taxon>
    </lineage>
</organism>
<comment type="caution">
    <text evidence="1">The sequence shown here is derived from an EMBL/GenBank/DDBJ whole genome shotgun (WGS) entry which is preliminary data.</text>
</comment>
<evidence type="ECO:0008006" key="3">
    <source>
        <dbReference type="Google" id="ProtNLM"/>
    </source>
</evidence>
<name>A0A6N9NKU2_9FLAO</name>
<dbReference type="Proteomes" id="UP000470771">
    <property type="component" value="Unassembled WGS sequence"/>
</dbReference>
<keyword evidence="2" id="KW-1185">Reference proteome</keyword>
<dbReference type="RefSeq" id="WP_160634257.1">
    <property type="nucleotide sequence ID" value="NZ_WWNE01000018.1"/>
</dbReference>
<sequence length="143" mass="16405">MKHLIILLTFATLLGCEKIPEREPISLNFISLNGVPANTAVLNDLDYNSNYDFTFTYQSKSLIKESRIRLTTKYNSDISGMDTERLSKTNFDDAEGTFTYRLIPKEQCEPPSTSGLKNYYFIKIIMINENGVVIEKHVQFDFS</sequence>
<dbReference type="PROSITE" id="PS51257">
    <property type="entry name" value="PROKAR_LIPOPROTEIN"/>
    <property type="match status" value="1"/>
</dbReference>
<evidence type="ECO:0000313" key="2">
    <source>
        <dbReference type="Proteomes" id="UP000470771"/>
    </source>
</evidence>
<protein>
    <recommendedName>
        <fullName evidence="3">Lipoprotein</fullName>
    </recommendedName>
</protein>
<accession>A0A6N9NKU2</accession>
<evidence type="ECO:0000313" key="1">
    <source>
        <dbReference type="EMBL" id="NBG67306.1"/>
    </source>
</evidence>
<gene>
    <name evidence="1" type="ORF">GQN54_14355</name>
</gene>
<dbReference type="EMBL" id="WWNE01000018">
    <property type="protein sequence ID" value="NBG67306.1"/>
    <property type="molecule type" value="Genomic_DNA"/>
</dbReference>
<dbReference type="AlphaFoldDB" id="A0A6N9NKU2"/>